<proteinExistence type="predicted"/>
<dbReference type="AlphaFoldDB" id="A0A8X7CBE5"/>
<reference evidence="1" key="1">
    <citation type="submission" date="2020-08" db="EMBL/GenBank/DDBJ databases">
        <title>Multicomponent nature underlies the extraordinary mechanical properties of spider dragline silk.</title>
        <authorList>
            <person name="Kono N."/>
            <person name="Nakamura H."/>
            <person name="Mori M."/>
            <person name="Yoshida Y."/>
            <person name="Ohtoshi R."/>
            <person name="Malay A.D."/>
            <person name="Moran D.A.P."/>
            <person name="Tomita M."/>
            <person name="Numata K."/>
            <person name="Arakawa K."/>
        </authorList>
    </citation>
    <scope>NUCLEOTIDE SEQUENCE</scope>
</reference>
<accession>A0A8X7CBE5</accession>
<keyword evidence="2" id="KW-1185">Reference proteome</keyword>
<gene>
    <name evidence="1" type="ORF">TNIN_386011</name>
</gene>
<dbReference type="Proteomes" id="UP000886998">
    <property type="component" value="Unassembled WGS sequence"/>
</dbReference>
<dbReference type="EMBL" id="BMAV01013002">
    <property type="protein sequence ID" value="GFY60152.1"/>
    <property type="molecule type" value="Genomic_DNA"/>
</dbReference>
<comment type="caution">
    <text evidence="1">The sequence shown here is derived from an EMBL/GenBank/DDBJ whole genome shotgun (WGS) entry which is preliminary data.</text>
</comment>
<sequence length="111" mass="13104">MSRFSHTLRSGEFVDRYHPVDSHECVGYTTPVQRYYSTDYHDFAPTLPVERYLTDSHECMRYTISVERYHPADSHECVGYTTPVQRYYSTDYHDFAPTLPVERYLTDSMSA</sequence>
<evidence type="ECO:0000313" key="2">
    <source>
        <dbReference type="Proteomes" id="UP000886998"/>
    </source>
</evidence>
<protein>
    <submittedName>
        <fullName evidence="1">Uncharacterized protein</fullName>
    </submittedName>
</protein>
<name>A0A8X7CBE5_9ARAC</name>
<evidence type="ECO:0000313" key="1">
    <source>
        <dbReference type="EMBL" id="GFY60152.1"/>
    </source>
</evidence>
<organism evidence="1 2">
    <name type="scientific">Trichonephila inaurata madagascariensis</name>
    <dbReference type="NCBI Taxonomy" id="2747483"/>
    <lineage>
        <taxon>Eukaryota</taxon>
        <taxon>Metazoa</taxon>
        <taxon>Ecdysozoa</taxon>
        <taxon>Arthropoda</taxon>
        <taxon>Chelicerata</taxon>
        <taxon>Arachnida</taxon>
        <taxon>Araneae</taxon>
        <taxon>Araneomorphae</taxon>
        <taxon>Entelegynae</taxon>
        <taxon>Araneoidea</taxon>
        <taxon>Nephilidae</taxon>
        <taxon>Trichonephila</taxon>
        <taxon>Trichonephila inaurata</taxon>
    </lineage>
</organism>